<dbReference type="EMBL" id="JAMRXG010000003">
    <property type="protein sequence ID" value="MCM6773614.1"/>
    <property type="molecule type" value="Genomic_DNA"/>
</dbReference>
<evidence type="ECO:0000256" key="1">
    <source>
        <dbReference type="SAM" id="MobiDB-lite"/>
    </source>
</evidence>
<dbReference type="Proteomes" id="UP001139157">
    <property type="component" value="Unassembled WGS sequence"/>
</dbReference>
<evidence type="ECO:0000313" key="2">
    <source>
        <dbReference type="EMBL" id="MCM6773614.1"/>
    </source>
</evidence>
<gene>
    <name evidence="2" type="ORF">NDR86_09045</name>
</gene>
<feature type="region of interest" description="Disordered" evidence="1">
    <location>
        <begin position="99"/>
        <end position="128"/>
    </location>
</feature>
<proteinExistence type="predicted"/>
<keyword evidence="3" id="KW-1185">Reference proteome</keyword>
<evidence type="ECO:0000313" key="3">
    <source>
        <dbReference type="Proteomes" id="UP001139157"/>
    </source>
</evidence>
<name>A0A9X2E4E3_9NOCA</name>
<reference evidence="2" key="1">
    <citation type="submission" date="2022-06" db="EMBL/GenBank/DDBJ databases">
        <title>Novel species in genus nocardia.</title>
        <authorList>
            <person name="Li F."/>
        </authorList>
    </citation>
    <scope>NUCLEOTIDE SEQUENCE</scope>
    <source>
        <strain evidence="2">CDC141</strain>
    </source>
</reference>
<accession>A0A9X2E4E3</accession>
<organism evidence="2 3">
    <name type="scientific">Nocardia pulmonis</name>
    <dbReference type="NCBI Taxonomy" id="2951408"/>
    <lineage>
        <taxon>Bacteria</taxon>
        <taxon>Bacillati</taxon>
        <taxon>Actinomycetota</taxon>
        <taxon>Actinomycetes</taxon>
        <taxon>Mycobacteriales</taxon>
        <taxon>Nocardiaceae</taxon>
        <taxon>Nocardia</taxon>
    </lineage>
</organism>
<dbReference type="RefSeq" id="WP_251910679.1">
    <property type="nucleotide sequence ID" value="NZ_JAMRXG010000003.1"/>
</dbReference>
<sequence>MSRSRYHRDSLAEYVADSFLHQDLLHALATLPRSERDLVDHMIEQEPADDSSPERDDRLLRRILTRVRLDPVQEARLLAYLRDRRIEKPGTCPVCLRELPPREPGKGGRPRKYCRTSSASAGPTTSGP</sequence>
<comment type="caution">
    <text evidence="2">The sequence shown here is derived from an EMBL/GenBank/DDBJ whole genome shotgun (WGS) entry which is preliminary data.</text>
</comment>
<dbReference type="AlphaFoldDB" id="A0A9X2E4E3"/>
<feature type="compositionally biased region" description="Low complexity" evidence="1">
    <location>
        <begin position="116"/>
        <end position="128"/>
    </location>
</feature>
<protein>
    <submittedName>
        <fullName evidence="2">Uncharacterized protein</fullName>
    </submittedName>
</protein>